<sequence length="42" mass="4753">MKNHNLLFYNLSERGNPKGSVACCCSSWNVNRKGANPMRQNI</sequence>
<dbReference type="AlphaFoldDB" id="J9GLE4"/>
<dbReference type="EMBL" id="AMCI01003325">
    <property type="protein sequence ID" value="EJX00545.1"/>
    <property type="molecule type" value="Genomic_DNA"/>
</dbReference>
<comment type="caution">
    <text evidence="1">The sequence shown here is derived from an EMBL/GenBank/DDBJ whole genome shotgun (WGS) entry which is preliminary data.</text>
</comment>
<protein>
    <submittedName>
        <fullName evidence="1">Uncharacterized protein</fullName>
    </submittedName>
</protein>
<proteinExistence type="predicted"/>
<accession>J9GLE4</accession>
<reference evidence="1" key="1">
    <citation type="journal article" date="2012" name="PLoS ONE">
        <title>Gene sets for utilization of primary and secondary nutrition supplies in the distal gut of endangered iberian lynx.</title>
        <authorList>
            <person name="Alcaide M."/>
            <person name="Messina E."/>
            <person name="Richter M."/>
            <person name="Bargiela R."/>
            <person name="Peplies J."/>
            <person name="Huws S.A."/>
            <person name="Newbold C.J."/>
            <person name="Golyshin P.N."/>
            <person name="Simon M.A."/>
            <person name="Lopez G."/>
            <person name="Yakimov M.M."/>
            <person name="Ferrer M."/>
        </authorList>
    </citation>
    <scope>NUCLEOTIDE SEQUENCE</scope>
</reference>
<name>J9GLE4_9ZZZZ</name>
<organism evidence="1">
    <name type="scientific">gut metagenome</name>
    <dbReference type="NCBI Taxonomy" id="749906"/>
    <lineage>
        <taxon>unclassified sequences</taxon>
        <taxon>metagenomes</taxon>
        <taxon>organismal metagenomes</taxon>
    </lineage>
</organism>
<gene>
    <name evidence="1" type="ORF">EVA_11351</name>
</gene>
<evidence type="ECO:0000313" key="1">
    <source>
        <dbReference type="EMBL" id="EJX00545.1"/>
    </source>
</evidence>